<feature type="region of interest" description="Disordered" evidence="1">
    <location>
        <begin position="115"/>
        <end position="142"/>
    </location>
</feature>
<reference evidence="2 3" key="1">
    <citation type="journal article" date="2020" name="Nature">
        <title>Six reference-quality genomes reveal evolution of bat adaptations.</title>
        <authorList>
            <person name="Jebb D."/>
            <person name="Huang Z."/>
            <person name="Pippel M."/>
            <person name="Hughes G.M."/>
            <person name="Lavrichenko K."/>
            <person name="Devanna P."/>
            <person name="Winkler S."/>
            <person name="Jermiin L.S."/>
            <person name="Skirmuntt E.C."/>
            <person name="Katzourakis A."/>
            <person name="Burkitt-Gray L."/>
            <person name="Ray D.A."/>
            <person name="Sullivan K.A.M."/>
            <person name="Roscito J.G."/>
            <person name="Kirilenko B.M."/>
            <person name="Davalos L.M."/>
            <person name="Corthals A.P."/>
            <person name="Power M.L."/>
            <person name="Jones G."/>
            <person name="Ransome R.D."/>
            <person name="Dechmann D.K.N."/>
            <person name="Locatelli A.G."/>
            <person name="Puechmaille S.J."/>
            <person name="Fedrigo O."/>
            <person name="Jarvis E.D."/>
            <person name="Hiller M."/>
            <person name="Vernes S.C."/>
            <person name="Myers E.W."/>
            <person name="Teeling E.C."/>
        </authorList>
    </citation>
    <scope>NUCLEOTIDE SEQUENCE [LARGE SCALE GENOMIC DNA]</scope>
    <source>
        <strain evidence="2">Bat1K_MPI-CBG_1</strain>
    </source>
</reference>
<feature type="compositionally biased region" description="Basic and acidic residues" evidence="1">
    <location>
        <begin position="117"/>
        <end position="134"/>
    </location>
</feature>
<protein>
    <submittedName>
        <fullName evidence="2">Androglobin</fullName>
    </submittedName>
</protein>
<proteinExistence type="predicted"/>
<comment type="caution">
    <text evidence="2">The sequence shown here is derived from an EMBL/GenBank/DDBJ whole genome shotgun (WGS) entry which is preliminary data.</text>
</comment>
<dbReference type="AlphaFoldDB" id="A0A834AHS6"/>
<dbReference type="EMBL" id="JABVXQ010000004">
    <property type="protein sequence ID" value="KAF6112560.1"/>
    <property type="molecule type" value="Genomic_DNA"/>
</dbReference>
<evidence type="ECO:0000256" key="1">
    <source>
        <dbReference type="SAM" id="MobiDB-lite"/>
    </source>
</evidence>
<dbReference type="PANTHER" id="PTHR46298:SF1">
    <property type="entry name" value="ANDROGLOBIN"/>
    <property type="match status" value="1"/>
</dbReference>
<gene>
    <name evidence="2" type="ORF">HJG60_000348</name>
</gene>
<dbReference type="Proteomes" id="UP000664940">
    <property type="component" value="Unassembled WGS sequence"/>
</dbReference>
<accession>A0A834AHS6</accession>
<sequence length="142" mass="17084">MSPRLIRKALECVDVTQYVRKTHAEPLLQTDELNQQQAMQKAEEIHQFRQYRTRVLSIRDIEQEERLRVQDQVLEMYAGMRDSLDDARQKIFSVREEYRNKLLEAERLRLEALAAEEEAHRAEPEKKMSTTDRDKRKKEKKK</sequence>
<evidence type="ECO:0000313" key="3">
    <source>
        <dbReference type="Proteomes" id="UP000664940"/>
    </source>
</evidence>
<organism evidence="2 3">
    <name type="scientific">Phyllostomus discolor</name>
    <name type="common">pale spear-nosed bat</name>
    <dbReference type="NCBI Taxonomy" id="89673"/>
    <lineage>
        <taxon>Eukaryota</taxon>
        <taxon>Metazoa</taxon>
        <taxon>Chordata</taxon>
        <taxon>Craniata</taxon>
        <taxon>Vertebrata</taxon>
        <taxon>Euteleostomi</taxon>
        <taxon>Mammalia</taxon>
        <taxon>Eutheria</taxon>
        <taxon>Laurasiatheria</taxon>
        <taxon>Chiroptera</taxon>
        <taxon>Yangochiroptera</taxon>
        <taxon>Phyllostomidae</taxon>
        <taxon>Phyllostominae</taxon>
        <taxon>Phyllostomus</taxon>
    </lineage>
</organism>
<name>A0A834AHS6_9CHIR</name>
<dbReference type="InterPro" id="IPR053033">
    <property type="entry name" value="Androglobin-like"/>
</dbReference>
<evidence type="ECO:0000313" key="2">
    <source>
        <dbReference type="EMBL" id="KAF6112560.1"/>
    </source>
</evidence>
<dbReference type="PANTHER" id="PTHR46298">
    <property type="entry name" value="ANDROGLOBIN"/>
    <property type="match status" value="1"/>
</dbReference>